<accession>A0AAV2P2I8</accession>
<evidence type="ECO:0000313" key="5">
    <source>
        <dbReference type="Proteomes" id="UP001497644"/>
    </source>
</evidence>
<dbReference type="InterPro" id="IPR052728">
    <property type="entry name" value="O2_lipid_transport_reg"/>
</dbReference>
<organism evidence="4 5">
    <name type="scientific">Lasius platythorax</name>
    <dbReference type="NCBI Taxonomy" id="488582"/>
    <lineage>
        <taxon>Eukaryota</taxon>
        <taxon>Metazoa</taxon>
        <taxon>Ecdysozoa</taxon>
        <taxon>Arthropoda</taxon>
        <taxon>Hexapoda</taxon>
        <taxon>Insecta</taxon>
        <taxon>Pterygota</taxon>
        <taxon>Neoptera</taxon>
        <taxon>Endopterygota</taxon>
        <taxon>Hymenoptera</taxon>
        <taxon>Apocrita</taxon>
        <taxon>Aculeata</taxon>
        <taxon>Formicoidea</taxon>
        <taxon>Formicidae</taxon>
        <taxon>Formicinae</taxon>
        <taxon>Lasius</taxon>
        <taxon>Lasius</taxon>
    </lineage>
</organism>
<keyword evidence="1" id="KW-1133">Transmembrane helix</keyword>
<protein>
    <recommendedName>
        <fullName evidence="3">Nose resistant-to-fluoxetine protein N-terminal domain-containing protein</fullName>
    </recommendedName>
</protein>
<gene>
    <name evidence="4" type="ORF">LPLAT_LOCUS11257</name>
</gene>
<dbReference type="Pfam" id="PF20146">
    <property type="entry name" value="NRF"/>
    <property type="match status" value="1"/>
</dbReference>
<feature type="transmembrane region" description="Helical" evidence="1">
    <location>
        <begin position="349"/>
        <end position="378"/>
    </location>
</feature>
<keyword evidence="5" id="KW-1185">Reference proteome</keyword>
<dbReference type="InterPro" id="IPR002656">
    <property type="entry name" value="Acyl_transf_3_dom"/>
</dbReference>
<dbReference type="SMART" id="SM00703">
    <property type="entry name" value="NRF"/>
    <property type="match status" value="1"/>
</dbReference>
<keyword evidence="2" id="KW-0732">Signal</keyword>
<dbReference type="PANTHER" id="PTHR11161:SF71">
    <property type="entry name" value="NOSE RESISTANT-TO-FLUOXETINE PROTEIN N-TERMINAL DOMAIN-CONTAINING PROTEIN"/>
    <property type="match status" value="1"/>
</dbReference>
<evidence type="ECO:0000256" key="1">
    <source>
        <dbReference type="SAM" id="Phobius"/>
    </source>
</evidence>
<feature type="transmembrane region" description="Helical" evidence="1">
    <location>
        <begin position="399"/>
        <end position="418"/>
    </location>
</feature>
<dbReference type="AlphaFoldDB" id="A0AAV2P2I8"/>
<dbReference type="Proteomes" id="UP001497644">
    <property type="component" value="Chromosome 6"/>
</dbReference>
<feature type="transmembrane region" description="Helical" evidence="1">
    <location>
        <begin position="612"/>
        <end position="629"/>
    </location>
</feature>
<dbReference type="EMBL" id="OZ034829">
    <property type="protein sequence ID" value="CAL1685849.1"/>
    <property type="molecule type" value="Genomic_DNA"/>
</dbReference>
<name>A0AAV2P2I8_9HYME</name>
<proteinExistence type="predicted"/>
<feature type="transmembrane region" description="Helical" evidence="1">
    <location>
        <begin position="571"/>
        <end position="592"/>
    </location>
</feature>
<evidence type="ECO:0000259" key="3">
    <source>
        <dbReference type="SMART" id="SM00703"/>
    </source>
</evidence>
<feature type="transmembrane region" description="Helical" evidence="1">
    <location>
        <begin position="491"/>
        <end position="513"/>
    </location>
</feature>
<feature type="signal peptide" evidence="2">
    <location>
        <begin position="1"/>
        <end position="22"/>
    </location>
</feature>
<feature type="domain" description="Nose resistant-to-fluoxetine protein N-terminal" evidence="3">
    <location>
        <begin position="85"/>
        <end position="243"/>
    </location>
</feature>
<reference evidence="4" key="1">
    <citation type="submission" date="2024-04" db="EMBL/GenBank/DDBJ databases">
        <authorList>
            <consortium name="Molecular Ecology Group"/>
        </authorList>
    </citation>
    <scope>NUCLEOTIDE SEQUENCE</scope>
</reference>
<keyword evidence="1" id="KW-0812">Transmembrane</keyword>
<dbReference type="Pfam" id="PF01757">
    <property type="entry name" value="Acyl_transf_3"/>
    <property type="match status" value="1"/>
</dbReference>
<keyword evidence="1" id="KW-0472">Membrane</keyword>
<dbReference type="PANTHER" id="PTHR11161">
    <property type="entry name" value="O-ACYLTRANSFERASE"/>
    <property type="match status" value="1"/>
</dbReference>
<evidence type="ECO:0000256" key="2">
    <source>
        <dbReference type="SAM" id="SignalP"/>
    </source>
</evidence>
<feature type="transmembrane region" description="Helical" evidence="1">
    <location>
        <begin position="539"/>
        <end position="559"/>
    </location>
</feature>
<feature type="chain" id="PRO_5043685329" description="Nose resistant-to-fluoxetine protein N-terminal domain-containing protein" evidence="2">
    <location>
        <begin position="23"/>
        <end position="727"/>
    </location>
</feature>
<feature type="transmembrane region" description="Helical" evidence="1">
    <location>
        <begin position="464"/>
        <end position="484"/>
    </location>
</feature>
<dbReference type="GO" id="GO:0016747">
    <property type="term" value="F:acyltransferase activity, transferring groups other than amino-acyl groups"/>
    <property type="evidence" value="ECO:0007669"/>
    <property type="project" value="InterPro"/>
</dbReference>
<feature type="transmembrane region" description="Helical" evidence="1">
    <location>
        <begin position="250"/>
        <end position="274"/>
    </location>
</feature>
<evidence type="ECO:0000313" key="4">
    <source>
        <dbReference type="EMBL" id="CAL1685849.1"/>
    </source>
</evidence>
<sequence>MFKQTVLISVSTLLLRVLSSFAEQSHSAEQWTFDEKNSLDRADLSNILDGGGYNNEQCFANTESLNPINLPLLPIIFAQSEDLPNGKCKEDAQRFLNELKNGTLWAVQMFDSSSKYPDGILYGHTRHLGNFDECYNLQIDAKEVADTIAGRYCLVDLEYKRKDAPISHKSTMDYNPNESFWEAIEERGNTHRVRRYFLQLAICVPSTCSAEDVETALKRPLQKIGANNNINIETAVQINFCQTIDEAPKFTLAATIYCIVLLSLVIVILVSTWYETELSSGNASTFRNALLCFSLRRNFKSVLQVNYSNPGLDSIHFIRFFLSLIVLNGHRVIQYYANPTVNVIDFERLFVLPVIVFYLNGKVVIDMFFALGALLVTYHMLGELDRRKQLNFFSDVITRYFRLTPSYAIIIFFHAWILPLLGSGPFWKQEIVQESKECITNWWTNLLYINNYVKPTEMCMFQTWYLSVDFQLFILSQFVIYAFWRMPRKIGYSFLGTLTIISCAIPFFITYSYGVPPVFLFTLRVQHFSDAPYFSSNYIYTYMRFIAYLVGITAGAILHDHRGIKRQISTFWSHVLVLILPLTLTVTFQLWAHRFFIPYFEWSPLEGGFCSFYQKLLFAVCTCATIVVLSIDSRLTIYHKFLTPRWVQILGKLTYGVFLVSDIFHIYNNGRRRSARMFSIYDVIWDSIPDTVSSFLVALVLTLCVEIPFRKLTQVFLPGKKAVSEKK</sequence>
<dbReference type="InterPro" id="IPR006621">
    <property type="entry name" value="Nose-resist-to-fluoxetine_N"/>
</dbReference>